<name>A0A379G0V8_9GAMM</name>
<dbReference type="SUPFAM" id="SSF53850">
    <property type="entry name" value="Periplasmic binding protein-like II"/>
    <property type="match status" value="1"/>
</dbReference>
<feature type="domain" description="HTH lysR-type" evidence="5">
    <location>
        <begin position="4"/>
        <end position="61"/>
    </location>
</feature>
<keyword evidence="4" id="KW-0804">Transcription</keyword>
<evidence type="ECO:0000256" key="1">
    <source>
        <dbReference type="ARBA" id="ARBA00009437"/>
    </source>
</evidence>
<evidence type="ECO:0000256" key="4">
    <source>
        <dbReference type="ARBA" id="ARBA00023163"/>
    </source>
</evidence>
<keyword evidence="3" id="KW-0238">DNA-binding</keyword>
<dbReference type="GO" id="GO:0003700">
    <property type="term" value="F:DNA-binding transcription factor activity"/>
    <property type="evidence" value="ECO:0007669"/>
    <property type="project" value="InterPro"/>
</dbReference>
<evidence type="ECO:0000256" key="3">
    <source>
        <dbReference type="ARBA" id="ARBA00023125"/>
    </source>
</evidence>
<gene>
    <name evidence="6" type="primary">dmlR_2</name>
    <name evidence="6" type="ORF">NCTC12026_01007</name>
</gene>
<sequence>MNKLDLNCLPIFIAVVESGNFTAASELLHVTRSAVSKSISRLENSLGVALFQRTTRQQVLTDDGMVLYEYASKALNSLQEASNFLESGKRHVEGKVCITAPRLLGNLYVIPLLIELMNLYPKLEIETLLNDRKMDLQQEGIHIAVRVGKLPDSNQLIAHEVGHHKMILCASPGYLTKNGIPQKISELNSHQLIAYTQVGQVLPWQLYDDQQQEYLYLPNSKFMMDDMQAIMSAVLQGGGIAYLPQWLVQTHIQSGSLKTVLSEYQSASYPISVVWLTTPFLPLKIRVVIDTIREKLPLILMSG</sequence>
<dbReference type="AlphaFoldDB" id="A0A379G0V8"/>
<evidence type="ECO:0000313" key="6">
    <source>
        <dbReference type="EMBL" id="SUC34659.1"/>
    </source>
</evidence>
<dbReference type="PRINTS" id="PR00039">
    <property type="entry name" value="HTHLYSR"/>
</dbReference>
<dbReference type="InterPro" id="IPR036390">
    <property type="entry name" value="WH_DNA-bd_sf"/>
</dbReference>
<dbReference type="Pfam" id="PF03466">
    <property type="entry name" value="LysR_substrate"/>
    <property type="match status" value="1"/>
</dbReference>
<proteinExistence type="inferred from homology"/>
<dbReference type="PANTHER" id="PTHR30537:SF5">
    <property type="entry name" value="HTH-TYPE TRANSCRIPTIONAL ACTIVATOR TTDR-RELATED"/>
    <property type="match status" value="1"/>
</dbReference>
<dbReference type="InterPro" id="IPR058163">
    <property type="entry name" value="LysR-type_TF_proteobact-type"/>
</dbReference>
<evidence type="ECO:0000313" key="7">
    <source>
        <dbReference type="Proteomes" id="UP000255129"/>
    </source>
</evidence>
<dbReference type="EMBL" id="UGUA01000002">
    <property type="protein sequence ID" value="SUC34659.1"/>
    <property type="molecule type" value="Genomic_DNA"/>
</dbReference>
<dbReference type="GO" id="GO:0043565">
    <property type="term" value="F:sequence-specific DNA binding"/>
    <property type="evidence" value="ECO:0007669"/>
    <property type="project" value="TreeGrafter"/>
</dbReference>
<evidence type="ECO:0000256" key="2">
    <source>
        <dbReference type="ARBA" id="ARBA00023015"/>
    </source>
</evidence>
<dbReference type="PROSITE" id="PS50931">
    <property type="entry name" value="HTH_LYSR"/>
    <property type="match status" value="1"/>
</dbReference>
<dbReference type="Proteomes" id="UP000255129">
    <property type="component" value="Unassembled WGS sequence"/>
</dbReference>
<accession>A0A379G0V8</accession>
<protein>
    <submittedName>
        <fullName evidence="6">D-malate degradation protein R</fullName>
    </submittedName>
</protein>
<dbReference type="Gene3D" id="3.40.190.290">
    <property type="match status" value="1"/>
</dbReference>
<keyword evidence="2" id="KW-0805">Transcription regulation</keyword>
<evidence type="ECO:0000259" key="5">
    <source>
        <dbReference type="PROSITE" id="PS50931"/>
    </source>
</evidence>
<dbReference type="InterPro" id="IPR000847">
    <property type="entry name" value="LysR_HTH_N"/>
</dbReference>
<dbReference type="Gene3D" id="1.10.10.10">
    <property type="entry name" value="Winged helix-like DNA-binding domain superfamily/Winged helix DNA-binding domain"/>
    <property type="match status" value="1"/>
</dbReference>
<dbReference type="Pfam" id="PF00126">
    <property type="entry name" value="HTH_1"/>
    <property type="match status" value="1"/>
</dbReference>
<dbReference type="RefSeq" id="WP_115164014.1">
    <property type="nucleotide sequence ID" value="NZ_UGUA01000002.1"/>
</dbReference>
<dbReference type="PANTHER" id="PTHR30537">
    <property type="entry name" value="HTH-TYPE TRANSCRIPTIONAL REGULATOR"/>
    <property type="match status" value="1"/>
</dbReference>
<dbReference type="SUPFAM" id="SSF46785">
    <property type="entry name" value="Winged helix' DNA-binding domain"/>
    <property type="match status" value="1"/>
</dbReference>
<dbReference type="FunFam" id="1.10.10.10:FF:000001">
    <property type="entry name" value="LysR family transcriptional regulator"/>
    <property type="match status" value="1"/>
</dbReference>
<dbReference type="InterPro" id="IPR005119">
    <property type="entry name" value="LysR_subst-bd"/>
</dbReference>
<comment type="similarity">
    <text evidence="1">Belongs to the LysR transcriptional regulatory family.</text>
</comment>
<reference evidence="6 7" key="1">
    <citation type="submission" date="2018-06" db="EMBL/GenBank/DDBJ databases">
        <authorList>
            <consortium name="Pathogen Informatics"/>
            <person name="Doyle S."/>
        </authorList>
    </citation>
    <scope>NUCLEOTIDE SEQUENCE [LARGE SCALE GENOMIC DNA]</scope>
    <source>
        <strain evidence="6 7">NCTC12026</strain>
    </source>
</reference>
<organism evidence="6 7">
    <name type="scientific">Providencia rustigianii</name>
    <dbReference type="NCBI Taxonomy" id="158850"/>
    <lineage>
        <taxon>Bacteria</taxon>
        <taxon>Pseudomonadati</taxon>
        <taxon>Pseudomonadota</taxon>
        <taxon>Gammaproteobacteria</taxon>
        <taxon>Enterobacterales</taxon>
        <taxon>Morganellaceae</taxon>
        <taxon>Providencia</taxon>
    </lineage>
</organism>
<dbReference type="GO" id="GO:0006351">
    <property type="term" value="P:DNA-templated transcription"/>
    <property type="evidence" value="ECO:0007669"/>
    <property type="project" value="TreeGrafter"/>
</dbReference>
<dbReference type="OrthoDB" id="9110639at2"/>
<dbReference type="InterPro" id="IPR036388">
    <property type="entry name" value="WH-like_DNA-bd_sf"/>
</dbReference>